<dbReference type="AlphaFoldDB" id="A0A5J4X887"/>
<reference evidence="1 2" key="1">
    <citation type="submission" date="2019-03" db="EMBL/GenBank/DDBJ databases">
        <title>Single cell metagenomics reveals metabolic interactions within the superorganism composed of flagellate Streblomastix strix and complex community of Bacteroidetes bacteria on its surface.</title>
        <authorList>
            <person name="Treitli S.C."/>
            <person name="Kolisko M."/>
            <person name="Husnik F."/>
            <person name="Keeling P."/>
            <person name="Hampl V."/>
        </authorList>
    </citation>
    <scope>NUCLEOTIDE SEQUENCE [LARGE SCALE GENOMIC DNA]</scope>
    <source>
        <strain evidence="1">ST1C</strain>
    </source>
</reference>
<sequence>MLIGIISDKEHVYQEGCKIIHTDKFELSTVAFDPIISSGIVRFEGFFKDHPKWFCIIGITDSSAVFGSKEWPFLVGNVEQQIESEGGNVEIVSFVVYINLIKVNAALRLPQNPKGGNILMW</sequence>
<organism evidence="1 2">
    <name type="scientific">Streblomastix strix</name>
    <dbReference type="NCBI Taxonomy" id="222440"/>
    <lineage>
        <taxon>Eukaryota</taxon>
        <taxon>Metamonada</taxon>
        <taxon>Preaxostyla</taxon>
        <taxon>Oxymonadida</taxon>
        <taxon>Streblomastigidae</taxon>
        <taxon>Streblomastix</taxon>
    </lineage>
</organism>
<protein>
    <submittedName>
        <fullName evidence="1">Uncharacterized protein</fullName>
    </submittedName>
</protein>
<comment type="caution">
    <text evidence="1">The sequence shown here is derived from an EMBL/GenBank/DDBJ whole genome shotgun (WGS) entry which is preliminary data.</text>
</comment>
<evidence type="ECO:0000313" key="2">
    <source>
        <dbReference type="Proteomes" id="UP000324800"/>
    </source>
</evidence>
<gene>
    <name evidence="1" type="ORF">EZS28_001730</name>
</gene>
<proteinExistence type="predicted"/>
<dbReference type="EMBL" id="SNRW01000193">
    <property type="protein sequence ID" value="KAA6402739.1"/>
    <property type="molecule type" value="Genomic_DNA"/>
</dbReference>
<accession>A0A5J4X887</accession>
<evidence type="ECO:0000313" key="1">
    <source>
        <dbReference type="EMBL" id="KAA6402739.1"/>
    </source>
</evidence>
<dbReference type="Proteomes" id="UP000324800">
    <property type="component" value="Unassembled WGS sequence"/>
</dbReference>
<name>A0A5J4X887_9EUKA</name>